<protein>
    <recommendedName>
        <fullName evidence="3">F-box domain-containing protein</fullName>
    </recommendedName>
</protein>
<dbReference type="PANTHER" id="PTHR38926:SF5">
    <property type="entry name" value="F-BOX AND LEUCINE-RICH REPEAT PROTEIN 6"/>
    <property type="match status" value="1"/>
</dbReference>
<sequence length="549" mass="60696">MDSPFASRLGTNYCPTDDEVLEIREFIAEPTRQILALDNEIAQLRGTIENLEKKRKSLNPYVEAHHALISPMRRIPQDVLSEIFIACLPTHRNCVMSASEAPLLLGRVCSSWRTLSLTTPRLWASLHVVERSLSYQVRTIRLEAIKMWLGRSGQRPLSISLHSGDYMSLSPSSTEQNTGTLLPDGPESFLNELVPFADRWQHVRFLAARSVIQGIVHLTADDTPLLESVSFTALRDHPGSDLQWPEFGMLQSPGISSFSTNATEFRSSTPLRWHLLTELSIGGSAWESPLDAEVILTTLARCPLLQVCKFAVNALLILSSTLLHPTVELPLLHTLQLDFGNLSSSCLLERLSLPDLRKFVIRGHVDSLASFLASCTRLESLDLDAGSPDKSSLLEGLGALSDTIHHLTIRDRIRPRPGPPAGLDDDALAMLSGLTDVPEELPQSRCRCPSLQSLTVIGCTDISDLALQHFIEGRMATGSAGSSLKRVRAQFTRGMKVDVKPLLKRFVDAGLDLNLIYLPPPFSTYGSPWEGLEDAPSPWGPAWTHPIYW</sequence>
<comment type="caution">
    <text evidence="1">The sequence shown here is derived from an EMBL/GenBank/DDBJ whole genome shotgun (WGS) entry which is preliminary data.</text>
</comment>
<keyword evidence="2" id="KW-1185">Reference proteome</keyword>
<organism evidence="1 2">
    <name type="scientific">Favolaschia claudopus</name>
    <dbReference type="NCBI Taxonomy" id="2862362"/>
    <lineage>
        <taxon>Eukaryota</taxon>
        <taxon>Fungi</taxon>
        <taxon>Dikarya</taxon>
        <taxon>Basidiomycota</taxon>
        <taxon>Agaricomycotina</taxon>
        <taxon>Agaricomycetes</taxon>
        <taxon>Agaricomycetidae</taxon>
        <taxon>Agaricales</taxon>
        <taxon>Marasmiineae</taxon>
        <taxon>Mycenaceae</taxon>
        <taxon>Favolaschia</taxon>
    </lineage>
</organism>
<dbReference type="AlphaFoldDB" id="A0AAW0A795"/>
<dbReference type="PANTHER" id="PTHR38926">
    <property type="entry name" value="F-BOX DOMAIN CONTAINING PROTEIN, EXPRESSED"/>
    <property type="match status" value="1"/>
</dbReference>
<reference evidence="1 2" key="1">
    <citation type="journal article" date="2024" name="J Genomics">
        <title>Draft genome sequencing and assembly of Favolaschia claudopus CIRM-BRFM 2984 isolated from oak limbs.</title>
        <authorList>
            <person name="Navarro D."/>
            <person name="Drula E."/>
            <person name="Chaduli D."/>
            <person name="Cazenave R."/>
            <person name="Ahrendt S."/>
            <person name="Wang J."/>
            <person name="Lipzen A."/>
            <person name="Daum C."/>
            <person name="Barry K."/>
            <person name="Grigoriev I.V."/>
            <person name="Favel A."/>
            <person name="Rosso M.N."/>
            <person name="Martin F."/>
        </authorList>
    </citation>
    <scope>NUCLEOTIDE SEQUENCE [LARGE SCALE GENOMIC DNA]</scope>
    <source>
        <strain evidence="1 2">CIRM-BRFM 2984</strain>
    </source>
</reference>
<proteinExistence type="predicted"/>
<accession>A0AAW0A795</accession>
<dbReference type="Gene3D" id="3.80.10.10">
    <property type="entry name" value="Ribonuclease Inhibitor"/>
    <property type="match status" value="1"/>
</dbReference>
<dbReference type="InterPro" id="IPR032675">
    <property type="entry name" value="LRR_dom_sf"/>
</dbReference>
<gene>
    <name evidence="1" type="ORF">R3P38DRAFT_3049040</name>
</gene>
<dbReference type="EMBL" id="JAWWNJ010000083">
    <property type="protein sequence ID" value="KAK7001423.1"/>
    <property type="molecule type" value="Genomic_DNA"/>
</dbReference>
<evidence type="ECO:0000313" key="1">
    <source>
        <dbReference type="EMBL" id="KAK7001423.1"/>
    </source>
</evidence>
<name>A0AAW0A795_9AGAR</name>
<dbReference type="SUPFAM" id="SSF52047">
    <property type="entry name" value="RNI-like"/>
    <property type="match status" value="1"/>
</dbReference>
<evidence type="ECO:0000313" key="2">
    <source>
        <dbReference type="Proteomes" id="UP001362999"/>
    </source>
</evidence>
<evidence type="ECO:0008006" key="3">
    <source>
        <dbReference type="Google" id="ProtNLM"/>
    </source>
</evidence>
<dbReference type="Proteomes" id="UP001362999">
    <property type="component" value="Unassembled WGS sequence"/>
</dbReference>